<name>A0ABS5G186_9BRAD</name>
<comment type="caution">
    <text evidence="1">The sequence shown here is derived from an EMBL/GenBank/DDBJ whole genome shotgun (WGS) entry which is preliminary data.</text>
</comment>
<evidence type="ECO:0000313" key="2">
    <source>
        <dbReference type="Proteomes" id="UP001314635"/>
    </source>
</evidence>
<sequence>MSLKVPAIEDDWLTICQQARTNDGAAVRIHAAAMLAFMADQRSRPEAHIISFERSAAY</sequence>
<gene>
    <name evidence="1" type="ORF">JQ619_04555</name>
</gene>
<proteinExistence type="predicted"/>
<accession>A0ABS5G186</accession>
<keyword evidence="2" id="KW-1185">Reference proteome</keyword>
<dbReference type="Proteomes" id="UP001314635">
    <property type="component" value="Unassembled WGS sequence"/>
</dbReference>
<reference evidence="2" key="1">
    <citation type="journal article" date="2021" name="ISME J.">
        <title>Evolutionary origin and ecological implication of a unique nif island in free-living Bradyrhizobium lineages.</title>
        <authorList>
            <person name="Tao J."/>
        </authorList>
    </citation>
    <scope>NUCLEOTIDE SEQUENCE [LARGE SCALE GENOMIC DNA]</scope>
    <source>
        <strain evidence="2">SZCCT0094</strain>
    </source>
</reference>
<evidence type="ECO:0000313" key="1">
    <source>
        <dbReference type="EMBL" id="MBR1135029.1"/>
    </source>
</evidence>
<dbReference type="RefSeq" id="WP_172243433.1">
    <property type="nucleotide sequence ID" value="NZ_JABFDP010000051.1"/>
</dbReference>
<protein>
    <submittedName>
        <fullName evidence="1">Uncharacterized protein</fullName>
    </submittedName>
</protein>
<organism evidence="1 2">
    <name type="scientific">Bradyrhizobium denitrificans</name>
    <dbReference type="NCBI Taxonomy" id="2734912"/>
    <lineage>
        <taxon>Bacteria</taxon>
        <taxon>Pseudomonadati</taxon>
        <taxon>Pseudomonadota</taxon>
        <taxon>Alphaproteobacteria</taxon>
        <taxon>Hyphomicrobiales</taxon>
        <taxon>Nitrobacteraceae</taxon>
        <taxon>Bradyrhizobium</taxon>
    </lineage>
</organism>
<dbReference type="EMBL" id="JAFCLK010000003">
    <property type="protein sequence ID" value="MBR1135029.1"/>
    <property type="molecule type" value="Genomic_DNA"/>
</dbReference>